<feature type="non-terminal residue" evidence="1">
    <location>
        <position position="1"/>
    </location>
</feature>
<comment type="caution">
    <text evidence="1">The sequence shown here is derived from an EMBL/GenBank/DDBJ whole genome shotgun (WGS) entry which is preliminary data.</text>
</comment>
<gene>
    <name evidence="1" type="ORF">S01H1_50102</name>
</gene>
<dbReference type="AlphaFoldDB" id="X0XQ84"/>
<proteinExistence type="predicted"/>
<reference evidence="1" key="1">
    <citation type="journal article" date="2014" name="Front. Microbiol.">
        <title>High frequency of phylogenetically diverse reductive dehalogenase-homologous genes in deep subseafloor sedimentary metagenomes.</title>
        <authorList>
            <person name="Kawai M."/>
            <person name="Futagami T."/>
            <person name="Toyoda A."/>
            <person name="Takaki Y."/>
            <person name="Nishi S."/>
            <person name="Hori S."/>
            <person name="Arai W."/>
            <person name="Tsubouchi T."/>
            <person name="Morono Y."/>
            <person name="Uchiyama I."/>
            <person name="Ito T."/>
            <person name="Fujiyama A."/>
            <person name="Inagaki F."/>
            <person name="Takami H."/>
        </authorList>
    </citation>
    <scope>NUCLEOTIDE SEQUENCE</scope>
    <source>
        <strain evidence="1">Expedition CK06-06</strain>
    </source>
</reference>
<evidence type="ECO:0000313" key="1">
    <source>
        <dbReference type="EMBL" id="GAG27011.1"/>
    </source>
</evidence>
<sequence length="46" mass="5568">TWCGLKKRWLNQKAQIQSRRFPSWDENWTEGVKIAWLNAYVQVFGK</sequence>
<protein>
    <submittedName>
        <fullName evidence="1">Uncharacterized protein</fullName>
    </submittedName>
</protein>
<name>X0XQ84_9ZZZZ</name>
<accession>X0XQ84</accession>
<dbReference type="EMBL" id="BARS01032267">
    <property type="protein sequence ID" value="GAG27011.1"/>
    <property type="molecule type" value="Genomic_DNA"/>
</dbReference>
<organism evidence="1">
    <name type="scientific">marine sediment metagenome</name>
    <dbReference type="NCBI Taxonomy" id="412755"/>
    <lineage>
        <taxon>unclassified sequences</taxon>
        <taxon>metagenomes</taxon>
        <taxon>ecological metagenomes</taxon>
    </lineage>
</organism>